<organism evidence="3 4">
    <name type="scientific">Loigolactobacillus binensis</name>
    <dbReference type="NCBI Taxonomy" id="2559922"/>
    <lineage>
        <taxon>Bacteria</taxon>
        <taxon>Bacillati</taxon>
        <taxon>Bacillota</taxon>
        <taxon>Bacilli</taxon>
        <taxon>Lactobacillales</taxon>
        <taxon>Lactobacillaceae</taxon>
        <taxon>Loigolactobacillus</taxon>
    </lineage>
</organism>
<dbReference type="PROSITE" id="PS50983">
    <property type="entry name" value="FE_B12_PBP"/>
    <property type="match status" value="1"/>
</dbReference>
<dbReference type="InterPro" id="IPR050902">
    <property type="entry name" value="ABC_Transporter_SBP"/>
</dbReference>
<name>A0ABW3E7X5_9LACO</name>
<dbReference type="RefSeq" id="WP_137638074.1">
    <property type="nucleotide sequence ID" value="NZ_BJDN01000017.1"/>
</dbReference>
<accession>A0ABW3E7X5</accession>
<gene>
    <name evidence="3" type="ORF">ACFQZ7_01215</name>
</gene>
<protein>
    <submittedName>
        <fullName evidence="3">ABC transporter substrate-binding protein</fullName>
    </submittedName>
</protein>
<dbReference type="Pfam" id="PF01497">
    <property type="entry name" value="Peripla_BP_2"/>
    <property type="match status" value="1"/>
</dbReference>
<evidence type="ECO:0000256" key="1">
    <source>
        <dbReference type="ARBA" id="ARBA00008814"/>
    </source>
</evidence>
<sequence length="373" mass="41726">MKKWVKSLITLLAIVTLVVPLAGCGSGNKSSAKSQSTTTSKTITDEAGDKVQIPKKVNRIAVLVLPLPSFLAVFFNATKKIVTMPQPSMAAAKNSLLSELYPDILKVNTKYNKGTDINIEELKKSKPDVVLYNADDTHMKKKLLNAGFTAVGFSMSNWHYNAMETQKHWIALLSKMFPENNKVKLVDDYSDKITNLVQKRVKKISPAQRQKVLFLFQYDNSMIVTSGKDNWGQYWADASGAINVSKGLKGAATVNMEQIYKWNPQRIFITNFTTAQPADLYNNTIGNYDWSKVAAVKNKKVSKMPLGMYRGYTPGADTPVTLLWMAKTVYPDQFKDINILKETKAYYKKVFNVTLTDQQAEKIFKAPSAASAY</sequence>
<comment type="caution">
    <text evidence="3">The sequence shown here is derived from an EMBL/GenBank/DDBJ whole genome shotgun (WGS) entry which is preliminary data.</text>
</comment>
<keyword evidence="4" id="KW-1185">Reference proteome</keyword>
<dbReference type="PANTHER" id="PTHR30535">
    <property type="entry name" value="VITAMIN B12-BINDING PROTEIN"/>
    <property type="match status" value="1"/>
</dbReference>
<dbReference type="Gene3D" id="3.40.50.1980">
    <property type="entry name" value="Nitrogenase molybdenum iron protein domain"/>
    <property type="match status" value="2"/>
</dbReference>
<evidence type="ECO:0000259" key="2">
    <source>
        <dbReference type="PROSITE" id="PS50983"/>
    </source>
</evidence>
<dbReference type="Proteomes" id="UP001597104">
    <property type="component" value="Unassembled WGS sequence"/>
</dbReference>
<dbReference type="InterPro" id="IPR002491">
    <property type="entry name" value="ABC_transptr_periplasmic_BD"/>
</dbReference>
<proteinExistence type="inferred from homology"/>
<reference evidence="4" key="1">
    <citation type="journal article" date="2019" name="Int. J. Syst. Evol. Microbiol.">
        <title>The Global Catalogue of Microorganisms (GCM) 10K type strain sequencing project: providing services to taxonomists for standard genome sequencing and annotation.</title>
        <authorList>
            <consortium name="The Broad Institute Genomics Platform"/>
            <consortium name="The Broad Institute Genome Sequencing Center for Infectious Disease"/>
            <person name="Wu L."/>
            <person name="Ma J."/>
        </authorList>
    </citation>
    <scope>NUCLEOTIDE SEQUENCE [LARGE SCALE GENOMIC DNA]</scope>
    <source>
        <strain evidence="4">CCM 8925</strain>
    </source>
</reference>
<evidence type="ECO:0000313" key="3">
    <source>
        <dbReference type="EMBL" id="MFD0896359.1"/>
    </source>
</evidence>
<dbReference type="SUPFAM" id="SSF53807">
    <property type="entry name" value="Helical backbone' metal receptor"/>
    <property type="match status" value="1"/>
</dbReference>
<comment type="similarity">
    <text evidence="1">Belongs to the bacterial solute-binding protein 8 family.</text>
</comment>
<dbReference type="Gene3D" id="1.20.58.2180">
    <property type="match status" value="1"/>
</dbReference>
<evidence type="ECO:0000313" key="4">
    <source>
        <dbReference type="Proteomes" id="UP001597104"/>
    </source>
</evidence>
<dbReference type="EMBL" id="JBHTIO010000003">
    <property type="protein sequence ID" value="MFD0896359.1"/>
    <property type="molecule type" value="Genomic_DNA"/>
</dbReference>
<feature type="domain" description="Fe/B12 periplasmic-binding" evidence="2">
    <location>
        <begin position="59"/>
        <end position="333"/>
    </location>
</feature>
<dbReference type="PANTHER" id="PTHR30535:SF34">
    <property type="entry name" value="MOLYBDATE-BINDING PROTEIN MOLA"/>
    <property type="match status" value="1"/>
</dbReference>